<protein>
    <submittedName>
        <fullName evidence="5">TP901 family phage tail tape measure protein</fullName>
    </submittedName>
</protein>
<dbReference type="RefSeq" id="WP_132922569.1">
    <property type="nucleotide sequence ID" value="NZ_SJOI01000001.1"/>
</dbReference>
<feature type="transmembrane region" description="Helical" evidence="3">
    <location>
        <begin position="593"/>
        <end position="612"/>
    </location>
</feature>
<comment type="caution">
    <text evidence="5">The sequence shown here is derived from an EMBL/GenBank/DDBJ whole genome shotgun (WGS) entry which is preliminary data.</text>
</comment>
<dbReference type="PANTHER" id="PTHR37813:SF1">
    <property type="entry name" value="FELS-2 PROPHAGE PROTEIN"/>
    <property type="match status" value="1"/>
</dbReference>
<evidence type="ECO:0000313" key="6">
    <source>
        <dbReference type="Proteomes" id="UP000294555"/>
    </source>
</evidence>
<evidence type="ECO:0000256" key="1">
    <source>
        <dbReference type="ARBA" id="ARBA00022612"/>
    </source>
</evidence>
<dbReference type="NCBIfam" id="TIGR01760">
    <property type="entry name" value="tape_meas_TP901"/>
    <property type="match status" value="1"/>
</dbReference>
<feature type="transmembrane region" description="Helical" evidence="3">
    <location>
        <begin position="541"/>
        <end position="560"/>
    </location>
</feature>
<feature type="transmembrane region" description="Helical" evidence="3">
    <location>
        <begin position="567"/>
        <end position="587"/>
    </location>
</feature>
<keyword evidence="3" id="KW-0472">Membrane</keyword>
<dbReference type="EMBL" id="SJOI01000001">
    <property type="protein sequence ID" value="TCL03726.1"/>
    <property type="molecule type" value="Genomic_DNA"/>
</dbReference>
<dbReference type="PANTHER" id="PTHR37813">
    <property type="entry name" value="FELS-2 PROPHAGE PROTEIN"/>
    <property type="match status" value="1"/>
</dbReference>
<keyword evidence="3" id="KW-1133">Transmembrane helix</keyword>
<evidence type="ECO:0000256" key="2">
    <source>
        <dbReference type="SAM" id="Coils"/>
    </source>
</evidence>
<dbReference type="AlphaFoldDB" id="A0A4R1NGB0"/>
<evidence type="ECO:0000313" key="5">
    <source>
        <dbReference type="EMBL" id="TCL03726.1"/>
    </source>
</evidence>
<feature type="coiled-coil region" evidence="2">
    <location>
        <begin position="97"/>
        <end position="124"/>
    </location>
</feature>
<sequence>MNNKLQLQVLLKAVDRASRPFRGVQTASRQLAGDIRTTEKNLRTLDQQAGKIDKFRKVKAQLTATGTSLRQARQETAQLEKAFHALENPTGKQIREMDKARRNVAALKEKYRSLRQSVKAQRTELSGAGIATGRLASEQKRLRDNAEAVTRSLNRQRDALGRLSQQQQRLSQISQRYQTGKALAGSIGRKSAAALATATGALYAEGRLIAPGISFDRQMSSSRAILGLDKEDKKLQAMRRQARDIGATTAFSPTDVARTQTTLARSGLDADAILAATGTTVNLSLAGEVDIAEAADIITNMQSAFHIPIGEIGRVADVMTKGFTSANSNLVELGEAMKYVAPIARAAGASIEDTTAMLGVLAENGIKGSMAGTGISAVFTRLQAPVGEAFDALNELNVVTRDKKGNFLPIEQVLKSISASMKKHRLGTAQQMEYLKAIFGEEAIKSAQNLMEAADNGKLTARRQDLSNSQGTTERVALIQTDNLDGDFKNLTSAWEDIRIELFEGHDTSLRQLTRAATDLIGKLGEWTKKNPELTKRLTKLTGAVTVLVGGLAVLGLAAWPVVTGFNLMLAGAGLLSTGIAIAGSTIGAAFAALVWPVTLAVAAIVAGSLLIRKYWQPIKAFIGGVADGFKAAVGPLLEMFGPIKPVLVWLADKLKSLWAGFNNLIAPVQATGDTLNSATRAGQIFGQGLAKALTFPMTALNTLREGIDWVLEKLGLINNASDNLADKGREINTEPATAYGYVPTGAMLHNAHPILDQIKQADKPIQVPQPTATNVHITVPYTAQNSEVMTPQEIGRIAGRAAAEELDKRQRQQRARQRSSMTY</sequence>
<gene>
    <name evidence="5" type="ORF">EZJ58_1805</name>
</gene>
<keyword evidence="2" id="KW-0175">Coiled coil</keyword>
<evidence type="ECO:0000259" key="4">
    <source>
        <dbReference type="Pfam" id="PF10145"/>
    </source>
</evidence>
<dbReference type="Proteomes" id="UP000294555">
    <property type="component" value="Unassembled WGS sequence"/>
</dbReference>
<reference evidence="5 6" key="1">
    <citation type="submission" date="2019-02" db="EMBL/GenBank/DDBJ databases">
        <title>Investigation of anaerobic lignin degradation for improved lignocellulosic biofuels.</title>
        <authorList>
            <person name="Deangelis K."/>
        </authorList>
    </citation>
    <scope>NUCLEOTIDE SEQUENCE [LARGE SCALE GENOMIC DNA]</scope>
    <source>
        <strain evidence="5 6">159R</strain>
    </source>
</reference>
<keyword evidence="6" id="KW-1185">Reference proteome</keyword>
<feature type="domain" description="Phage tail tape measure protein" evidence="4">
    <location>
        <begin position="240"/>
        <end position="440"/>
    </location>
</feature>
<keyword evidence="1" id="KW-1188">Viral release from host cell</keyword>
<dbReference type="OrthoDB" id="8019720at2"/>
<dbReference type="Pfam" id="PF10145">
    <property type="entry name" value="PhageMin_Tail"/>
    <property type="match status" value="1"/>
</dbReference>
<proteinExistence type="predicted"/>
<organism evidence="5 6">
    <name type="scientific">Sodalis ligni</name>
    <dbReference type="NCBI Taxonomy" id="2697027"/>
    <lineage>
        <taxon>Bacteria</taxon>
        <taxon>Pseudomonadati</taxon>
        <taxon>Pseudomonadota</taxon>
        <taxon>Gammaproteobacteria</taxon>
        <taxon>Enterobacterales</taxon>
        <taxon>Bruguierivoracaceae</taxon>
        <taxon>Sodalis</taxon>
    </lineage>
</organism>
<name>A0A4R1NGB0_9GAMM</name>
<accession>A0A4R1NGB0</accession>
<evidence type="ECO:0000256" key="3">
    <source>
        <dbReference type="SAM" id="Phobius"/>
    </source>
</evidence>
<keyword evidence="3" id="KW-0812">Transmembrane</keyword>
<dbReference type="InterPro" id="IPR010090">
    <property type="entry name" value="Phage_tape_meas"/>
</dbReference>